<dbReference type="Gene3D" id="1.10.472.80">
    <property type="entry name" value="Ypt/Rab-GAP domain of gyp1p, domain 3"/>
    <property type="match status" value="1"/>
</dbReference>
<organism evidence="2 3">
    <name type="scientific">Brachionus plicatilis</name>
    <name type="common">Marine rotifer</name>
    <name type="synonym">Brachionus muelleri</name>
    <dbReference type="NCBI Taxonomy" id="10195"/>
    <lineage>
        <taxon>Eukaryota</taxon>
        <taxon>Metazoa</taxon>
        <taxon>Spiralia</taxon>
        <taxon>Gnathifera</taxon>
        <taxon>Rotifera</taxon>
        <taxon>Eurotatoria</taxon>
        <taxon>Monogononta</taxon>
        <taxon>Pseudotrocha</taxon>
        <taxon>Ploima</taxon>
        <taxon>Brachionidae</taxon>
        <taxon>Brachionus</taxon>
    </lineage>
</organism>
<evidence type="ECO:0000259" key="1">
    <source>
        <dbReference type="PROSITE" id="PS50086"/>
    </source>
</evidence>
<dbReference type="EMBL" id="REGN01002531">
    <property type="protein sequence ID" value="RNA27526.1"/>
    <property type="molecule type" value="Genomic_DNA"/>
</dbReference>
<dbReference type="PANTHER" id="PTHR13297:SF5">
    <property type="entry name" value="TBC1 DOMAIN FAMILY MEMBER 23"/>
    <property type="match status" value="1"/>
</dbReference>
<evidence type="ECO:0000313" key="2">
    <source>
        <dbReference type="EMBL" id="RNA27526.1"/>
    </source>
</evidence>
<keyword evidence="3" id="KW-1185">Reference proteome</keyword>
<evidence type="ECO:0000313" key="3">
    <source>
        <dbReference type="Proteomes" id="UP000276133"/>
    </source>
</evidence>
<dbReference type="InterPro" id="IPR039755">
    <property type="entry name" value="TBC1D23"/>
</dbReference>
<dbReference type="InterPro" id="IPR035969">
    <property type="entry name" value="Rab-GAP_TBC_sf"/>
</dbReference>
<protein>
    <submittedName>
        <fullName evidence="2">TBC1 domain family member 23</fullName>
    </submittedName>
</protein>
<dbReference type="PROSITE" id="PS50086">
    <property type="entry name" value="TBC_RABGAP"/>
    <property type="match status" value="1"/>
</dbReference>
<gene>
    <name evidence="2" type="ORF">BpHYR1_046659</name>
</gene>
<accession>A0A3M7RVJ0</accession>
<dbReference type="GO" id="GO:0005802">
    <property type="term" value="C:trans-Golgi network"/>
    <property type="evidence" value="ECO:0007669"/>
    <property type="project" value="TreeGrafter"/>
</dbReference>
<dbReference type="OrthoDB" id="73307at2759"/>
<dbReference type="GO" id="GO:0005829">
    <property type="term" value="C:cytosol"/>
    <property type="evidence" value="ECO:0007669"/>
    <property type="project" value="GOC"/>
</dbReference>
<dbReference type="GO" id="GO:0042147">
    <property type="term" value="P:retrograde transport, endosome to Golgi"/>
    <property type="evidence" value="ECO:0007669"/>
    <property type="project" value="InterPro"/>
</dbReference>
<sequence length="304" mass="35755">MSESDEEFNEESLWETELEIALLSNCDYGTIRNISKLRPLPDNLRNKVWKVCLDVEKDIEINQISKWKEIYDLPQQDKIREDCQHLAQKLHPDDEEQQLIATSAAEAIVTFFCISNDEFYEKDNGWLEILFPILSLNLNKNEAYNFFSAIIRRYIPKDCVQNGSPYHLFRLLMLYHDPELCAFLDTKKISPDSYAHIWFRSLFAANSNLKVILNLWDMYFQLGDQFLIFFMSLILVFNLRDEIMASTDMEKAELAKMILSSPLSLNEDDLNDFNTLCQHFATKTPQSFRKIFQKIVKEFNVVEI</sequence>
<name>A0A3M7RVJ0_BRAPC</name>
<dbReference type="PANTHER" id="PTHR13297">
    <property type="entry name" value="TBC1 DOMAIN FAMILY MEMBER 23-RELATED"/>
    <property type="match status" value="1"/>
</dbReference>
<dbReference type="InterPro" id="IPR000195">
    <property type="entry name" value="Rab-GAP-TBC_dom"/>
</dbReference>
<comment type="caution">
    <text evidence="2">The sequence shown here is derived from an EMBL/GenBank/DDBJ whole genome shotgun (WGS) entry which is preliminary data.</text>
</comment>
<dbReference type="GO" id="GO:0099041">
    <property type="term" value="P:vesicle tethering to Golgi"/>
    <property type="evidence" value="ECO:0007669"/>
    <property type="project" value="TreeGrafter"/>
</dbReference>
<dbReference type="Proteomes" id="UP000276133">
    <property type="component" value="Unassembled WGS sequence"/>
</dbReference>
<dbReference type="SMART" id="SM00164">
    <property type="entry name" value="TBC"/>
    <property type="match status" value="1"/>
</dbReference>
<dbReference type="SUPFAM" id="SSF47923">
    <property type="entry name" value="Ypt/Rab-GAP domain of gyp1p"/>
    <property type="match status" value="1"/>
</dbReference>
<dbReference type="AlphaFoldDB" id="A0A3M7RVJ0"/>
<dbReference type="Pfam" id="PF00566">
    <property type="entry name" value="RabGAP-TBC"/>
    <property type="match status" value="1"/>
</dbReference>
<feature type="domain" description="Rab-GAP TBC" evidence="1">
    <location>
        <begin position="39"/>
        <end position="223"/>
    </location>
</feature>
<proteinExistence type="predicted"/>
<reference evidence="2 3" key="1">
    <citation type="journal article" date="2018" name="Sci. Rep.">
        <title>Genomic signatures of local adaptation to the degree of environmental predictability in rotifers.</title>
        <authorList>
            <person name="Franch-Gras L."/>
            <person name="Hahn C."/>
            <person name="Garcia-Roger E.M."/>
            <person name="Carmona M.J."/>
            <person name="Serra M."/>
            <person name="Gomez A."/>
        </authorList>
    </citation>
    <scope>NUCLEOTIDE SEQUENCE [LARGE SCALE GENOMIC DNA]</scope>
    <source>
        <strain evidence="2">HYR1</strain>
    </source>
</reference>
<dbReference type="STRING" id="10195.A0A3M7RVJ0"/>